<dbReference type="KEGG" id="ccat:105664472"/>
<feature type="compositionally biased region" description="Polar residues" evidence="1">
    <location>
        <begin position="166"/>
        <end position="176"/>
    </location>
</feature>
<accession>W8BQ21</accession>
<feature type="region of interest" description="Disordered" evidence="1">
    <location>
        <begin position="1"/>
        <end position="25"/>
    </location>
</feature>
<evidence type="ECO:0000256" key="1">
    <source>
        <dbReference type="SAM" id="MobiDB-lite"/>
    </source>
</evidence>
<proteinExistence type="evidence at transcript level"/>
<dbReference type="EMBL" id="GAMC01005458">
    <property type="protein sequence ID" value="JAC01098.1"/>
    <property type="molecule type" value="mRNA"/>
</dbReference>
<sequence length="312" mass="34329">MRRHQQNTSKSSSMSPQHTHTTNIKTLNLSITPNIMNNETFTKLSKKNHPECSKNCGNNIFRKKKYNNLLDEQKAKVTVSSLLQPTSPTTVSQTPCCCSALEETLGKTQNTNTNRRSTPNKKTTPTKTMGKEKKSITTENIVGLAMATKCSLENLDNSISLKSDNDVNAQATTQPLEKQKQTATTRREEKTHSKSNNLIKKAMVVEKLKSTNSVITRKLFSNKKAGAGATDATGAGGAQNSSAEQYKDMQKSNDSTDLDMDKQKITLTTTEIRETTTTSTAANNATTLQNDDEIVQEDNESMISSLLRTTTL</sequence>
<reference evidence="2" key="1">
    <citation type="submission" date="2013-07" db="EMBL/GenBank/DDBJ databases">
        <authorList>
            <person name="Geib S."/>
        </authorList>
    </citation>
    <scope>NUCLEOTIDE SEQUENCE</scope>
</reference>
<name>W8BQ21_CERCA</name>
<dbReference type="RefSeq" id="XP_012155843.1">
    <property type="nucleotide sequence ID" value="XM_012300453.1"/>
</dbReference>
<reference evidence="2" key="2">
    <citation type="journal article" date="2014" name="BMC Genomics">
        <title>A genomic perspective to assessing quality of mass-reared SIT flies used in Mediterranean fruit fly (Ceratitis capitata) eradication in California.</title>
        <authorList>
            <person name="Calla B."/>
            <person name="Hall B."/>
            <person name="Hou S."/>
            <person name="Geib S.M."/>
        </authorList>
    </citation>
    <scope>NUCLEOTIDE SEQUENCE</scope>
</reference>
<dbReference type="AlphaFoldDB" id="W8BQ21"/>
<feature type="compositionally biased region" description="Polar residues" evidence="1">
    <location>
        <begin position="107"/>
        <end position="117"/>
    </location>
</feature>
<feature type="region of interest" description="Disordered" evidence="1">
    <location>
        <begin position="166"/>
        <end position="196"/>
    </location>
</feature>
<protein>
    <submittedName>
        <fullName evidence="2">Uncharacterized protein</fullName>
    </submittedName>
</protein>
<organism evidence="2">
    <name type="scientific">Ceratitis capitata</name>
    <name type="common">Mediterranean fruit fly</name>
    <name type="synonym">Tephritis capitata</name>
    <dbReference type="NCBI Taxonomy" id="7213"/>
    <lineage>
        <taxon>Eukaryota</taxon>
        <taxon>Metazoa</taxon>
        <taxon>Ecdysozoa</taxon>
        <taxon>Arthropoda</taxon>
        <taxon>Hexapoda</taxon>
        <taxon>Insecta</taxon>
        <taxon>Pterygota</taxon>
        <taxon>Neoptera</taxon>
        <taxon>Endopterygota</taxon>
        <taxon>Diptera</taxon>
        <taxon>Brachycera</taxon>
        <taxon>Muscomorpha</taxon>
        <taxon>Tephritoidea</taxon>
        <taxon>Tephritidae</taxon>
        <taxon>Ceratitis</taxon>
        <taxon>Ceratitis</taxon>
    </lineage>
</organism>
<evidence type="ECO:0000313" key="2">
    <source>
        <dbReference type="EMBL" id="JAC01098.1"/>
    </source>
</evidence>
<dbReference type="GeneID" id="105664472"/>
<feature type="region of interest" description="Disordered" evidence="1">
    <location>
        <begin position="107"/>
        <end position="133"/>
    </location>
</feature>
<feature type="region of interest" description="Disordered" evidence="1">
    <location>
        <begin position="226"/>
        <end position="257"/>
    </location>
</feature>
<feature type="compositionally biased region" description="Basic and acidic residues" evidence="1">
    <location>
        <begin position="177"/>
        <end position="192"/>
    </location>
</feature>